<organism evidence="9 10">
    <name type="scientific">Hymenobacter metallilatus</name>
    <dbReference type="NCBI Taxonomy" id="2493666"/>
    <lineage>
        <taxon>Bacteria</taxon>
        <taxon>Pseudomonadati</taxon>
        <taxon>Bacteroidota</taxon>
        <taxon>Cytophagia</taxon>
        <taxon>Cytophagales</taxon>
        <taxon>Hymenobacteraceae</taxon>
        <taxon>Hymenobacter</taxon>
    </lineage>
</organism>
<dbReference type="PANTHER" id="PTHR43811:SF19">
    <property type="entry name" value="39 KDA FK506-BINDING NUCLEAR PROTEIN"/>
    <property type="match status" value="1"/>
</dbReference>
<comment type="caution">
    <text evidence="9">The sequence shown here is derived from an EMBL/GenBank/DDBJ whole genome shotgun (WGS) entry which is preliminary data.</text>
</comment>
<protein>
    <recommendedName>
        <fullName evidence="6">Peptidyl-prolyl cis-trans isomerase</fullName>
        <ecNumber evidence="6">5.2.1.8</ecNumber>
    </recommendedName>
</protein>
<comment type="similarity">
    <text evidence="2 6">Belongs to the FKBP-type PPIase family.</text>
</comment>
<dbReference type="Proteomes" id="UP000280066">
    <property type="component" value="Unassembled WGS sequence"/>
</dbReference>
<feature type="domain" description="PPIase FKBP-type" evidence="8">
    <location>
        <begin position="65"/>
        <end position="163"/>
    </location>
</feature>
<evidence type="ECO:0000313" key="10">
    <source>
        <dbReference type="Proteomes" id="UP000280066"/>
    </source>
</evidence>
<evidence type="ECO:0000259" key="8">
    <source>
        <dbReference type="PROSITE" id="PS50059"/>
    </source>
</evidence>
<name>A0A3R9M5C7_9BACT</name>
<dbReference type="Gene3D" id="3.10.50.40">
    <property type="match status" value="1"/>
</dbReference>
<gene>
    <name evidence="9" type="ORF">EI290_11590</name>
</gene>
<feature type="signal peptide" evidence="7">
    <location>
        <begin position="1"/>
        <end position="22"/>
    </location>
</feature>
<keyword evidence="7" id="KW-0732">Signal</keyword>
<sequence length="163" mass="17350">MPKALVLFTLTLLSVLPLVGRAQRTLATSSVPATADSLLARATTTASGLQYAVRQLGTGARPQPGDRVTVHYTGFLAADGHIFDTSVQQGGPLKVKAGRGIVIKGFDEALLLLPEGSRARVWIPAALGYGTKGRLDLDDDTGKRYLIPPNSDLIFELEVLKVK</sequence>
<dbReference type="Pfam" id="PF00254">
    <property type="entry name" value="FKBP_C"/>
    <property type="match status" value="1"/>
</dbReference>
<proteinExistence type="inferred from homology"/>
<evidence type="ECO:0000256" key="1">
    <source>
        <dbReference type="ARBA" id="ARBA00000971"/>
    </source>
</evidence>
<evidence type="ECO:0000256" key="7">
    <source>
        <dbReference type="SAM" id="SignalP"/>
    </source>
</evidence>
<comment type="catalytic activity">
    <reaction evidence="1 5 6">
        <text>[protein]-peptidylproline (omega=180) = [protein]-peptidylproline (omega=0)</text>
        <dbReference type="Rhea" id="RHEA:16237"/>
        <dbReference type="Rhea" id="RHEA-COMP:10747"/>
        <dbReference type="Rhea" id="RHEA-COMP:10748"/>
        <dbReference type="ChEBI" id="CHEBI:83833"/>
        <dbReference type="ChEBI" id="CHEBI:83834"/>
        <dbReference type="EC" id="5.2.1.8"/>
    </reaction>
</comment>
<keyword evidence="4 5" id="KW-0413">Isomerase</keyword>
<reference evidence="9 10" key="1">
    <citation type="submission" date="2018-12" db="EMBL/GenBank/DDBJ databases">
        <authorList>
            <person name="Feng G."/>
            <person name="Zhu H."/>
        </authorList>
    </citation>
    <scope>NUCLEOTIDE SEQUENCE [LARGE SCALE GENOMIC DNA]</scope>
    <source>
        <strain evidence="9 10">9PBR-2</strain>
    </source>
</reference>
<dbReference type="InterPro" id="IPR046357">
    <property type="entry name" value="PPIase_dom_sf"/>
</dbReference>
<evidence type="ECO:0000256" key="5">
    <source>
        <dbReference type="PROSITE-ProRule" id="PRU00277"/>
    </source>
</evidence>
<dbReference type="PANTHER" id="PTHR43811">
    <property type="entry name" value="FKBP-TYPE PEPTIDYL-PROLYL CIS-TRANS ISOMERASE FKPA"/>
    <property type="match status" value="1"/>
</dbReference>
<keyword evidence="3 5" id="KW-0697">Rotamase</keyword>
<dbReference type="SUPFAM" id="SSF54534">
    <property type="entry name" value="FKBP-like"/>
    <property type="match status" value="1"/>
</dbReference>
<dbReference type="InterPro" id="IPR001179">
    <property type="entry name" value="PPIase_FKBP_dom"/>
</dbReference>
<dbReference type="EMBL" id="RWIS01000007">
    <property type="protein sequence ID" value="RSK32369.1"/>
    <property type="molecule type" value="Genomic_DNA"/>
</dbReference>
<dbReference type="OrthoDB" id="9814548at2"/>
<evidence type="ECO:0000256" key="2">
    <source>
        <dbReference type="ARBA" id="ARBA00006577"/>
    </source>
</evidence>
<evidence type="ECO:0000256" key="6">
    <source>
        <dbReference type="RuleBase" id="RU003915"/>
    </source>
</evidence>
<evidence type="ECO:0000256" key="4">
    <source>
        <dbReference type="ARBA" id="ARBA00023235"/>
    </source>
</evidence>
<feature type="chain" id="PRO_5018584168" description="Peptidyl-prolyl cis-trans isomerase" evidence="7">
    <location>
        <begin position="23"/>
        <end position="163"/>
    </location>
</feature>
<dbReference type="RefSeq" id="WP_125430163.1">
    <property type="nucleotide sequence ID" value="NZ_RWIS01000007.1"/>
</dbReference>
<dbReference type="EC" id="5.2.1.8" evidence="6"/>
<evidence type="ECO:0000256" key="3">
    <source>
        <dbReference type="ARBA" id="ARBA00023110"/>
    </source>
</evidence>
<keyword evidence="10" id="KW-1185">Reference proteome</keyword>
<dbReference type="PROSITE" id="PS50059">
    <property type="entry name" value="FKBP_PPIASE"/>
    <property type="match status" value="1"/>
</dbReference>
<accession>A0A3R9M5C7</accession>
<dbReference type="GO" id="GO:0003755">
    <property type="term" value="F:peptidyl-prolyl cis-trans isomerase activity"/>
    <property type="evidence" value="ECO:0007669"/>
    <property type="project" value="UniProtKB-UniRule"/>
</dbReference>
<dbReference type="AlphaFoldDB" id="A0A3R9M5C7"/>
<evidence type="ECO:0000313" key="9">
    <source>
        <dbReference type="EMBL" id="RSK32369.1"/>
    </source>
</evidence>